<reference evidence="8 9" key="1">
    <citation type="journal article" date="2017" name="Elife">
        <title>Extensive horizontal gene transfer in cheese-associated bacteria.</title>
        <authorList>
            <person name="Bonham K.S."/>
            <person name="Wolfe B.E."/>
            <person name="Dutton R.J."/>
        </authorList>
    </citation>
    <scope>NUCLEOTIDE SEQUENCE [LARGE SCALE GENOMIC DNA]</scope>
    <source>
        <strain evidence="8 9">947_7</strain>
    </source>
</reference>
<dbReference type="GO" id="GO:0005886">
    <property type="term" value="C:plasma membrane"/>
    <property type="evidence" value="ECO:0007669"/>
    <property type="project" value="UniProtKB-SubCell"/>
</dbReference>
<proteinExistence type="inferred from homology"/>
<dbReference type="Pfam" id="PF04464">
    <property type="entry name" value="Glyphos_transf"/>
    <property type="match status" value="1"/>
</dbReference>
<keyword evidence="4" id="KW-0808">Transferase</keyword>
<evidence type="ECO:0000256" key="6">
    <source>
        <dbReference type="ARBA" id="ARBA00023136"/>
    </source>
</evidence>
<evidence type="ECO:0000256" key="5">
    <source>
        <dbReference type="ARBA" id="ARBA00022944"/>
    </source>
</evidence>
<gene>
    <name evidence="8" type="ORF">CIK64_18065</name>
</gene>
<evidence type="ECO:0000256" key="4">
    <source>
        <dbReference type="ARBA" id="ARBA00022679"/>
    </source>
</evidence>
<evidence type="ECO:0000256" key="7">
    <source>
        <dbReference type="SAM" id="MobiDB-lite"/>
    </source>
</evidence>
<dbReference type="GO" id="GO:0047355">
    <property type="term" value="F:CDP-glycerol glycerophosphotransferase activity"/>
    <property type="evidence" value="ECO:0007669"/>
    <property type="project" value="InterPro"/>
</dbReference>
<organism evidence="8 9">
    <name type="scientific">Brevibacterium aurantiacum</name>
    <dbReference type="NCBI Taxonomy" id="273384"/>
    <lineage>
        <taxon>Bacteria</taxon>
        <taxon>Bacillati</taxon>
        <taxon>Actinomycetota</taxon>
        <taxon>Actinomycetes</taxon>
        <taxon>Micrococcales</taxon>
        <taxon>Brevibacteriaceae</taxon>
        <taxon>Brevibacterium</taxon>
    </lineage>
</organism>
<dbReference type="PANTHER" id="PTHR37316:SF3">
    <property type="entry name" value="TEICHOIC ACID GLYCEROL-PHOSPHATE TRANSFERASE"/>
    <property type="match status" value="1"/>
</dbReference>
<feature type="region of interest" description="Disordered" evidence="7">
    <location>
        <begin position="642"/>
        <end position="662"/>
    </location>
</feature>
<comment type="caution">
    <text evidence="8">The sequence shown here is derived from an EMBL/GenBank/DDBJ whole genome shotgun (WGS) entry which is preliminary data.</text>
</comment>
<evidence type="ECO:0000313" key="8">
    <source>
        <dbReference type="EMBL" id="PCC44950.1"/>
    </source>
</evidence>
<evidence type="ECO:0000313" key="9">
    <source>
        <dbReference type="Proteomes" id="UP000217564"/>
    </source>
</evidence>
<dbReference type="InterPro" id="IPR043148">
    <property type="entry name" value="TagF_C"/>
</dbReference>
<evidence type="ECO:0000256" key="3">
    <source>
        <dbReference type="ARBA" id="ARBA00022475"/>
    </source>
</evidence>
<dbReference type="Gene3D" id="3.40.50.12580">
    <property type="match status" value="1"/>
</dbReference>
<evidence type="ECO:0000256" key="1">
    <source>
        <dbReference type="ARBA" id="ARBA00004202"/>
    </source>
</evidence>
<dbReference type="InterPro" id="IPR051612">
    <property type="entry name" value="Teichoic_Acid_Biosynth"/>
</dbReference>
<dbReference type="PANTHER" id="PTHR37316">
    <property type="entry name" value="TEICHOIC ACID GLYCEROL-PHOSPHATE PRIMASE"/>
    <property type="match status" value="1"/>
</dbReference>
<sequence length="700" mass="78705">MLIVLLSHRLRLRRPRGLLWPAVPPSHLTCRKSQSDILKEIRQAKGSQRMDHDTLLLHKALADAQLTDETEADAFWSKPLGKNAKTKAVRHQYIRDSAANPVNKTVIFYETMSGSRMGDNPYGIFEHLRSHPEYGEFLHVWSVDSRAAIPDQYRNASDVVFARRNTRSYTYFLATAGYVVCNANLPGFFTRRKDQKYMNTWHGIPYKALGRSTPTAKFGSAAGNATFTKATHILSPCEFTTQKIISAYSMSGISNATIAELGYPRVDRTIAPKPNTQDALRKVLGLQPAQTPDDHQPVVLYAPTWRSENDKDVVDGDQLMADLNAMAGLDVQLMYRGHHRMDRLIKDASVGDENSDIIIPPHEISSNDLLTVVDILITDYSSIFFDFLPRGLPIVHYLYDLDEYARTRGINLETNELPGAVALTRAQLTESITSVASDLKDCHSYDAAISSPVQGDDYRAAQKRFCPSEDGYSSKRAADFLIRDVLNDRPAHTTRDGRPAAAFWAGELQRSPRADSFLRSLLKSAASPSEQTVLIVDRMAPIDKTILRKIKKFGNELSTYSYDVEPLQILPEEMDSYNEFASGYYLDFEKTQSRVRQNDGVKPVFEREYRRRLDDASFDRVFLAADLSFNELAIASMAGQNTTTTADNWTPPPDSKVTLPPIRSTAGRITDRLLPDGTARRAIAARAYRKLRSITERSHR</sequence>
<dbReference type="AlphaFoldDB" id="A0A2A3Z012"/>
<evidence type="ECO:0000256" key="2">
    <source>
        <dbReference type="ARBA" id="ARBA00010488"/>
    </source>
</evidence>
<comment type="subcellular location">
    <subcellularLocation>
        <location evidence="1">Cell membrane</location>
        <topology evidence="1">Peripheral membrane protein</topology>
    </subcellularLocation>
</comment>
<keyword evidence="6" id="KW-0472">Membrane</keyword>
<protein>
    <submittedName>
        <fullName evidence="8">Uncharacterized protein</fullName>
    </submittedName>
</protein>
<name>A0A2A3Z012_BREAU</name>
<dbReference type="InterPro" id="IPR043149">
    <property type="entry name" value="TagF_N"/>
</dbReference>
<comment type="similarity">
    <text evidence="2">Belongs to the CDP-glycerol glycerophosphotransferase family.</text>
</comment>
<keyword evidence="5" id="KW-0777">Teichoic acid biosynthesis</keyword>
<accession>A0A2A3Z012</accession>
<dbReference type="EMBL" id="NRGP01000036">
    <property type="protein sequence ID" value="PCC44950.1"/>
    <property type="molecule type" value="Genomic_DNA"/>
</dbReference>
<dbReference type="InterPro" id="IPR007554">
    <property type="entry name" value="Glycerophosphate_synth"/>
</dbReference>
<dbReference type="GO" id="GO:0019350">
    <property type="term" value="P:teichoic acid biosynthetic process"/>
    <property type="evidence" value="ECO:0007669"/>
    <property type="project" value="UniProtKB-KW"/>
</dbReference>
<dbReference type="Gene3D" id="3.40.50.11820">
    <property type="match status" value="1"/>
</dbReference>
<dbReference type="SUPFAM" id="SSF53756">
    <property type="entry name" value="UDP-Glycosyltransferase/glycogen phosphorylase"/>
    <property type="match status" value="1"/>
</dbReference>
<dbReference type="Proteomes" id="UP000217564">
    <property type="component" value="Unassembled WGS sequence"/>
</dbReference>
<keyword evidence="3" id="KW-1003">Cell membrane</keyword>